<sequence length="86" mass="9570">MIDITLSSGLTVTAQEAQIIFRCCLWDLLDGELVMNGWVWAANQCADGLNTPTYVPVRKANERELAIWSLLLATQSGHTKKLNHIT</sequence>
<organism evidence="1 2">
    <name type="scientific">Lampropedia aestuarii</name>
    <dbReference type="NCBI Taxonomy" id="2562762"/>
    <lineage>
        <taxon>Bacteria</taxon>
        <taxon>Pseudomonadati</taxon>
        <taxon>Pseudomonadota</taxon>
        <taxon>Betaproteobacteria</taxon>
        <taxon>Burkholderiales</taxon>
        <taxon>Comamonadaceae</taxon>
        <taxon>Lampropedia</taxon>
    </lineage>
</organism>
<evidence type="ECO:0000313" key="1">
    <source>
        <dbReference type="EMBL" id="THJ31909.1"/>
    </source>
</evidence>
<protein>
    <submittedName>
        <fullName evidence="1">Uncharacterized protein</fullName>
    </submittedName>
</protein>
<comment type="caution">
    <text evidence="1">The sequence shown here is derived from an EMBL/GenBank/DDBJ whole genome shotgun (WGS) entry which is preliminary data.</text>
</comment>
<keyword evidence="2" id="KW-1185">Reference proteome</keyword>
<gene>
    <name evidence="1" type="ORF">E8K88_13875</name>
</gene>
<dbReference type="AlphaFoldDB" id="A0A4S5BIF3"/>
<dbReference type="Proteomes" id="UP000306236">
    <property type="component" value="Unassembled WGS sequence"/>
</dbReference>
<dbReference type="RefSeq" id="WP_136407274.1">
    <property type="nucleotide sequence ID" value="NZ_JARXRQ010000006.1"/>
</dbReference>
<dbReference type="EMBL" id="SSWX01000019">
    <property type="protein sequence ID" value="THJ31909.1"/>
    <property type="molecule type" value="Genomic_DNA"/>
</dbReference>
<reference evidence="1 2" key="1">
    <citation type="submission" date="2019-04" db="EMBL/GenBank/DDBJ databases">
        <title>Lampropedia sp YIM MLB12 draf genome.</title>
        <authorList>
            <person name="Wang Y.-X."/>
        </authorList>
    </citation>
    <scope>NUCLEOTIDE SEQUENCE [LARGE SCALE GENOMIC DNA]</scope>
    <source>
        <strain evidence="1 2">YIM MLB12</strain>
    </source>
</reference>
<accession>A0A4S5BIF3</accession>
<name>A0A4S5BIF3_9BURK</name>
<proteinExistence type="predicted"/>
<evidence type="ECO:0000313" key="2">
    <source>
        <dbReference type="Proteomes" id="UP000306236"/>
    </source>
</evidence>